<keyword evidence="4" id="KW-0234">DNA repair</keyword>
<feature type="domain" description="HhH-GPD" evidence="5">
    <location>
        <begin position="49"/>
        <end position="201"/>
    </location>
</feature>
<comment type="caution">
    <text evidence="6">The sequence shown here is derived from an EMBL/GenBank/DDBJ whole genome shotgun (WGS) entry which is preliminary data.</text>
</comment>
<dbReference type="InterPro" id="IPR003265">
    <property type="entry name" value="HhH-GPD_domain"/>
</dbReference>
<dbReference type="GO" id="GO:0032993">
    <property type="term" value="C:protein-DNA complex"/>
    <property type="evidence" value="ECO:0007669"/>
    <property type="project" value="TreeGrafter"/>
</dbReference>
<organism evidence="6 7">
    <name type="scientific">Candidatus Muproteobacteria bacterium RBG_16_60_9</name>
    <dbReference type="NCBI Taxonomy" id="1817755"/>
    <lineage>
        <taxon>Bacteria</taxon>
        <taxon>Pseudomonadati</taxon>
        <taxon>Pseudomonadota</taxon>
        <taxon>Candidatus Muproteobacteria</taxon>
    </lineage>
</organism>
<dbReference type="SMART" id="SM00478">
    <property type="entry name" value="ENDO3c"/>
    <property type="match status" value="1"/>
</dbReference>
<proteinExistence type="predicted"/>
<dbReference type="PANTHER" id="PTHR43003">
    <property type="entry name" value="DNA-3-METHYLADENINE GLYCOSYLASE"/>
    <property type="match status" value="1"/>
</dbReference>
<dbReference type="Gene3D" id="1.10.340.30">
    <property type="entry name" value="Hypothetical protein, domain 2"/>
    <property type="match status" value="1"/>
</dbReference>
<accession>A0A1F6V183</accession>
<evidence type="ECO:0000313" key="6">
    <source>
        <dbReference type="EMBL" id="OGI63392.1"/>
    </source>
</evidence>
<dbReference type="GO" id="GO:0043916">
    <property type="term" value="F:DNA-7-methylguanine glycosylase activity"/>
    <property type="evidence" value="ECO:0007669"/>
    <property type="project" value="TreeGrafter"/>
</dbReference>
<evidence type="ECO:0000256" key="4">
    <source>
        <dbReference type="ARBA" id="ARBA00023204"/>
    </source>
</evidence>
<name>A0A1F6V183_9PROT</name>
<dbReference type="Proteomes" id="UP000179076">
    <property type="component" value="Unassembled WGS sequence"/>
</dbReference>
<protein>
    <recommendedName>
        <fullName evidence="2">DNA-3-methyladenine glycosylase II</fullName>
        <ecNumber evidence="2">3.2.2.21</ecNumber>
    </recommendedName>
</protein>
<dbReference type="InterPro" id="IPR011257">
    <property type="entry name" value="DNA_glycosylase"/>
</dbReference>
<comment type="catalytic activity">
    <reaction evidence="1">
        <text>Hydrolysis of alkylated DNA, releasing 3-methyladenine, 3-methylguanine, 7-methylguanine and 7-methyladenine.</text>
        <dbReference type="EC" id="3.2.2.21"/>
    </reaction>
</comment>
<evidence type="ECO:0000256" key="1">
    <source>
        <dbReference type="ARBA" id="ARBA00000086"/>
    </source>
</evidence>
<dbReference type="SUPFAM" id="SSF48150">
    <property type="entry name" value="DNA-glycosylase"/>
    <property type="match status" value="1"/>
</dbReference>
<dbReference type="PANTHER" id="PTHR43003:SF5">
    <property type="entry name" value="DNA-3-METHYLADENINE GLYCOSYLASE"/>
    <property type="match status" value="1"/>
</dbReference>
<sequence>MTPQLHRRLVRTAKQVSPPLQQALTQIGRVEMPRGKRHGLPRFLARVIVGQQLSTAAARSIWKRVEATVRARDSAMPQFFCGKNTRALRRCGLSRAKVRALSAIRKADESGLLTPARLRRMTHPERAEHLQRIWGIGQWTADMTSMFYFGDRDVWPEGDAGVYRALELIVGRRSPKGMLKIANAFAPYRSLLAVYMWRFLDVREPLPPR</sequence>
<evidence type="ECO:0000256" key="3">
    <source>
        <dbReference type="ARBA" id="ARBA00022763"/>
    </source>
</evidence>
<dbReference type="Gene3D" id="1.10.1670.40">
    <property type="match status" value="1"/>
</dbReference>
<evidence type="ECO:0000256" key="2">
    <source>
        <dbReference type="ARBA" id="ARBA00012000"/>
    </source>
</evidence>
<dbReference type="GO" id="GO:0006307">
    <property type="term" value="P:DNA alkylation repair"/>
    <property type="evidence" value="ECO:0007669"/>
    <property type="project" value="TreeGrafter"/>
</dbReference>
<gene>
    <name evidence="6" type="ORF">A2W18_08725</name>
</gene>
<dbReference type="GO" id="GO:0032131">
    <property type="term" value="F:alkylated DNA binding"/>
    <property type="evidence" value="ECO:0007669"/>
    <property type="project" value="TreeGrafter"/>
</dbReference>
<dbReference type="GO" id="GO:0008725">
    <property type="term" value="F:DNA-3-methyladenine glycosylase activity"/>
    <property type="evidence" value="ECO:0007669"/>
    <property type="project" value="TreeGrafter"/>
</dbReference>
<dbReference type="GO" id="GO:0006285">
    <property type="term" value="P:base-excision repair, AP site formation"/>
    <property type="evidence" value="ECO:0007669"/>
    <property type="project" value="TreeGrafter"/>
</dbReference>
<keyword evidence="3" id="KW-0227">DNA damage</keyword>
<dbReference type="EMBL" id="MFSP01000155">
    <property type="protein sequence ID" value="OGI63392.1"/>
    <property type="molecule type" value="Genomic_DNA"/>
</dbReference>
<evidence type="ECO:0000259" key="5">
    <source>
        <dbReference type="SMART" id="SM00478"/>
    </source>
</evidence>
<evidence type="ECO:0000313" key="7">
    <source>
        <dbReference type="Proteomes" id="UP000179076"/>
    </source>
</evidence>
<dbReference type="InterPro" id="IPR051912">
    <property type="entry name" value="Alkylbase_DNA_Glycosylase/TA"/>
</dbReference>
<reference evidence="6 7" key="1">
    <citation type="journal article" date="2016" name="Nat. Commun.">
        <title>Thousands of microbial genomes shed light on interconnected biogeochemical processes in an aquifer system.</title>
        <authorList>
            <person name="Anantharaman K."/>
            <person name="Brown C.T."/>
            <person name="Hug L.A."/>
            <person name="Sharon I."/>
            <person name="Castelle C.J."/>
            <person name="Probst A.J."/>
            <person name="Thomas B.C."/>
            <person name="Singh A."/>
            <person name="Wilkins M.J."/>
            <person name="Karaoz U."/>
            <person name="Brodie E.L."/>
            <person name="Williams K.H."/>
            <person name="Hubbard S.S."/>
            <person name="Banfield J.F."/>
        </authorList>
    </citation>
    <scope>NUCLEOTIDE SEQUENCE [LARGE SCALE GENOMIC DNA]</scope>
</reference>
<dbReference type="AlphaFoldDB" id="A0A1F6V183"/>
<dbReference type="EC" id="3.2.2.21" evidence="2"/>